<proteinExistence type="predicted"/>
<sequence>MHQGLFQAQMLLGSEAFAGVRLCCHVVALLEHFILEMLYKNLSLTPCRKCLADGFAQRQAII</sequence>
<protein>
    <submittedName>
        <fullName evidence="1">Uncharacterized protein</fullName>
    </submittedName>
</protein>
<gene>
    <name evidence="1" type="ORF">SAMN02910291_00002</name>
</gene>
<comment type="caution">
    <text evidence="1">The sequence shown here is derived from an EMBL/GenBank/DDBJ whole genome shotgun (WGS) entry which is preliminary data.</text>
</comment>
<evidence type="ECO:0000313" key="1">
    <source>
        <dbReference type="EMBL" id="SFW11277.1"/>
    </source>
</evidence>
<name>A0AA94HQ48_DESDE</name>
<accession>A0AA94HQ48</accession>
<evidence type="ECO:0000313" key="2">
    <source>
        <dbReference type="Proteomes" id="UP000182680"/>
    </source>
</evidence>
<dbReference type="EMBL" id="FPIW01000002">
    <property type="protein sequence ID" value="SFW11277.1"/>
    <property type="molecule type" value="Genomic_DNA"/>
</dbReference>
<dbReference type="Proteomes" id="UP000182680">
    <property type="component" value="Unassembled WGS sequence"/>
</dbReference>
<organism evidence="1 2">
    <name type="scientific">Desulfovibrio desulfuricans</name>
    <dbReference type="NCBI Taxonomy" id="876"/>
    <lineage>
        <taxon>Bacteria</taxon>
        <taxon>Pseudomonadati</taxon>
        <taxon>Thermodesulfobacteriota</taxon>
        <taxon>Desulfovibrionia</taxon>
        <taxon>Desulfovibrionales</taxon>
        <taxon>Desulfovibrionaceae</taxon>
        <taxon>Desulfovibrio</taxon>
    </lineage>
</organism>
<reference evidence="2" key="1">
    <citation type="submission" date="2016-11" db="EMBL/GenBank/DDBJ databases">
        <authorList>
            <person name="Jaros S."/>
            <person name="Januszkiewicz K."/>
            <person name="Wedrychowicz H."/>
        </authorList>
    </citation>
    <scope>NUCLEOTIDE SEQUENCE [LARGE SCALE GENOMIC DNA]</scope>
    <source>
        <strain evidence="2">DSM 7057</strain>
    </source>
</reference>
<dbReference type="AlphaFoldDB" id="A0AA94HQ48"/>